<dbReference type="GO" id="GO:0003677">
    <property type="term" value="F:DNA binding"/>
    <property type="evidence" value="ECO:0007669"/>
    <property type="project" value="InterPro"/>
</dbReference>
<feature type="region of interest" description="Disordered" evidence="2">
    <location>
        <begin position="142"/>
        <end position="171"/>
    </location>
</feature>
<gene>
    <name evidence="5" type="primary">LOC114346120</name>
</gene>
<evidence type="ECO:0000259" key="4">
    <source>
        <dbReference type="PROSITE" id="PS51031"/>
    </source>
</evidence>
<dbReference type="PANTHER" id="PTHR12243">
    <property type="entry name" value="MADF DOMAIN TRANSCRIPTION FACTOR"/>
    <property type="match status" value="1"/>
</dbReference>
<dbReference type="Pfam" id="PF10545">
    <property type="entry name" value="MADF_DNA_bdg"/>
    <property type="match status" value="1"/>
</dbReference>
<dbReference type="PANTHER" id="PTHR12243:SF67">
    <property type="entry name" value="COREPRESSOR OF PANGOLIN, ISOFORM A-RELATED"/>
    <property type="match status" value="1"/>
</dbReference>
<dbReference type="InterPro" id="IPR004210">
    <property type="entry name" value="BESS_motif"/>
</dbReference>
<dbReference type="InParanoid" id="A0A6P7H2I3"/>
<accession>A0A6P7H2I3</accession>
<dbReference type="InterPro" id="IPR006578">
    <property type="entry name" value="MADF-dom"/>
</dbReference>
<evidence type="ECO:0000259" key="3">
    <source>
        <dbReference type="PROSITE" id="PS51029"/>
    </source>
</evidence>
<evidence type="ECO:0000256" key="2">
    <source>
        <dbReference type="SAM" id="MobiDB-lite"/>
    </source>
</evidence>
<keyword evidence="1" id="KW-0539">Nucleus</keyword>
<dbReference type="PROSITE" id="PS51031">
    <property type="entry name" value="BESS"/>
    <property type="match status" value="1"/>
</dbReference>
<dbReference type="SMART" id="SM00595">
    <property type="entry name" value="MADF"/>
    <property type="match status" value="1"/>
</dbReference>
<dbReference type="AlphaFoldDB" id="A0A6P7H2I3"/>
<sequence length="261" mass="30390">MQASLRTSAHGIDSIAENQQRRLRKQLSLVFFWSSVIIIGMDKEKLISCVFMREPIWNKENKYHHHSFVLAKLWKEVAEECETTVTIAKARWKNLRFGFKNRLANTPTKHSGDGFEEDYNEHTNWQYFDSLLFLKDQWEAKESTGNVPKQEDETSTSSSEDRGDEGEAPNMDEVSFHQTTDFSRQILPADTSSFRPFTKKSKKDIEIDEDEAFFKSTLPYVRALTPKQKLTFRINVMQLLYNEISSTTQPTDQQTTAELRD</sequence>
<dbReference type="PROSITE" id="PS51029">
    <property type="entry name" value="MADF"/>
    <property type="match status" value="1"/>
</dbReference>
<evidence type="ECO:0000256" key="1">
    <source>
        <dbReference type="PROSITE-ProRule" id="PRU00371"/>
    </source>
</evidence>
<feature type="domain" description="MADF" evidence="3">
    <location>
        <begin position="45"/>
        <end position="139"/>
    </location>
</feature>
<name>A0A6P7H2I3_DIAVI</name>
<dbReference type="InterPro" id="IPR039353">
    <property type="entry name" value="TF_Adf1"/>
</dbReference>
<dbReference type="Pfam" id="PF02944">
    <property type="entry name" value="BESS"/>
    <property type="match status" value="1"/>
</dbReference>
<proteinExistence type="predicted"/>
<dbReference type="RefSeq" id="XP_028152707.1">
    <property type="nucleotide sequence ID" value="XM_028296906.1"/>
</dbReference>
<feature type="non-terminal residue" evidence="5">
    <location>
        <position position="261"/>
    </location>
</feature>
<feature type="domain" description="BESS" evidence="4">
    <location>
        <begin position="207"/>
        <end position="246"/>
    </location>
</feature>
<dbReference type="GO" id="GO:0005634">
    <property type="term" value="C:nucleus"/>
    <property type="evidence" value="ECO:0007669"/>
    <property type="project" value="UniProtKB-SubCell"/>
</dbReference>
<protein>
    <submittedName>
        <fullName evidence="5">Uncharacterized protein LOC114346120</fullName>
    </submittedName>
</protein>
<comment type="subcellular location">
    <subcellularLocation>
        <location evidence="1">Nucleus</location>
    </subcellularLocation>
</comment>
<organism evidence="5">
    <name type="scientific">Diabrotica virgifera virgifera</name>
    <name type="common">western corn rootworm</name>
    <dbReference type="NCBI Taxonomy" id="50390"/>
    <lineage>
        <taxon>Eukaryota</taxon>
        <taxon>Metazoa</taxon>
        <taxon>Ecdysozoa</taxon>
        <taxon>Arthropoda</taxon>
        <taxon>Hexapoda</taxon>
        <taxon>Insecta</taxon>
        <taxon>Pterygota</taxon>
        <taxon>Neoptera</taxon>
        <taxon>Endopterygota</taxon>
        <taxon>Coleoptera</taxon>
        <taxon>Polyphaga</taxon>
        <taxon>Cucujiformia</taxon>
        <taxon>Chrysomeloidea</taxon>
        <taxon>Chrysomelidae</taxon>
        <taxon>Galerucinae</taxon>
        <taxon>Diabroticina</taxon>
        <taxon>Diabroticites</taxon>
        <taxon>Diabrotica</taxon>
    </lineage>
</organism>
<reference evidence="5" key="1">
    <citation type="submission" date="2025-08" db="UniProtKB">
        <authorList>
            <consortium name="RefSeq"/>
        </authorList>
    </citation>
    <scope>IDENTIFICATION</scope>
    <source>
        <tissue evidence="5">Whole insect</tissue>
    </source>
</reference>
<evidence type="ECO:0000313" key="5">
    <source>
        <dbReference type="RefSeq" id="XP_028152707.1"/>
    </source>
</evidence>